<organism evidence="2 4">
    <name type="scientific">Legionella micdadei</name>
    <name type="common">Tatlockia micdadei</name>
    <dbReference type="NCBI Taxonomy" id="451"/>
    <lineage>
        <taxon>Bacteria</taxon>
        <taxon>Pseudomonadati</taxon>
        <taxon>Pseudomonadota</taxon>
        <taxon>Gammaproteobacteria</taxon>
        <taxon>Legionellales</taxon>
        <taxon>Legionellaceae</taxon>
        <taxon>Legionella</taxon>
    </lineage>
</organism>
<evidence type="ECO:0000313" key="2">
    <source>
        <dbReference type="EMBL" id="CEG60785.1"/>
    </source>
</evidence>
<gene>
    <name evidence="2" type="ORF">LMI_1480</name>
    <name evidence="3" type="ORF">SAMN02982997_00902</name>
</gene>
<proteinExistence type="predicted"/>
<dbReference type="EMBL" id="FMVN01000004">
    <property type="protein sequence ID" value="SCY13141.1"/>
    <property type="molecule type" value="Genomic_DNA"/>
</dbReference>
<dbReference type="HOGENOM" id="CLU_405394_0_0_6"/>
<keyword evidence="5" id="KW-1185">Reference proteome</keyword>
<feature type="region of interest" description="Disordered" evidence="1">
    <location>
        <begin position="109"/>
        <end position="186"/>
    </location>
</feature>
<feature type="compositionally biased region" description="Polar residues" evidence="1">
    <location>
        <begin position="145"/>
        <end position="154"/>
    </location>
</feature>
<sequence length="678" mass="76468">MLIYISALDYHGAPLIWEYDESRDEATCLFQVLRKSSESSTTIAIQSLRNFLVIDNLQKRKIKGLEINSEKASITISHVKSYFNNDIHVMEPSSSMLVPPLDIRSIASTPAPSSMPVPRRSPADAAESQAPASPHDAPRVKTPRSRTNVKTFFDSSTSGISPTPPTRSLPSPGSSTQATIKTSKTISSSDAPVMGLQLEAILTKSIDSTILGDTERYLPDSKSGHSYFLTKFMSDLETRQTVFDSPTTFSRKVNYLEVGELIPIKELQMHLLRVFFNEILAPLYGDRPLDPKLGDFFVQAIREVMRNEPEFYAGFKSHNLGPTFYEEKSEEELAGEFGGNPHRKDDAIHQVLFARARGLLRNFRFFITSDIKSHQLTEDRTVQAELDVLKSALKSHRSSLAEACLLLEQLTELTAKSGRIATKYMNITQILKTQMEAKTDLSLAFLMFKYEKFDNIETDLLEEAKTSPELQKLRENLGNLRVDGKSCFHFIFNFLKQKYTHTKEEHLQKITEKVIEETVELLKTVFMADSSVPVIRYPADADFYLPEEMVGQLRANPPDLGQKHYEKKKHREELITLCSQWIYSAIASKLLQKPSEARPEECPTSTPRRRSSTESSSKIKFKEDVHAVSSSEDKPVSSPKKSGWFAKSKSLRDLSEKNASTPTSDHPPTKSQVNPHFS</sequence>
<feature type="compositionally biased region" description="Low complexity" evidence="1">
    <location>
        <begin position="168"/>
        <end position="186"/>
    </location>
</feature>
<dbReference type="AlphaFoldDB" id="A0A098GFL5"/>
<dbReference type="EMBL" id="LN614830">
    <property type="protein sequence ID" value="CEG60785.1"/>
    <property type="molecule type" value="Genomic_DNA"/>
</dbReference>
<accession>A0A098GFL5</accession>
<dbReference type="Proteomes" id="UP000182998">
    <property type="component" value="Unassembled WGS sequence"/>
</dbReference>
<protein>
    <recommendedName>
        <fullName evidence="6">Ras-GEF domain-containing protein</fullName>
    </recommendedName>
</protein>
<reference evidence="4" key="1">
    <citation type="submission" date="2014-09" db="EMBL/GenBank/DDBJ databases">
        <authorList>
            <person name="Gomez-Valero L."/>
        </authorList>
    </citation>
    <scope>NUCLEOTIDE SEQUENCE [LARGE SCALE GENOMIC DNA]</scope>
    <source>
        <strain evidence="4">ATCC33218</strain>
    </source>
</reference>
<dbReference type="OrthoDB" id="5653929at2"/>
<evidence type="ECO:0000313" key="3">
    <source>
        <dbReference type="EMBL" id="SCY13141.1"/>
    </source>
</evidence>
<feature type="compositionally biased region" description="Polar residues" evidence="1">
    <location>
        <begin position="657"/>
        <end position="678"/>
    </location>
</feature>
<feature type="compositionally biased region" description="Basic and acidic residues" evidence="1">
    <location>
        <begin position="620"/>
        <end position="635"/>
    </location>
</feature>
<dbReference type="Proteomes" id="UP000032414">
    <property type="component" value="Chromosome I"/>
</dbReference>
<dbReference type="STRING" id="451.B6N58_08175"/>
<dbReference type="PATRIC" id="fig|451.8.peg.2154"/>
<evidence type="ECO:0008006" key="6">
    <source>
        <dbReference type="Google" id="ProtNLM"/>
    </source>
</evidence>
<evidence type="ECO:0000313" key="5">
    <source>
        <dbReference type="Proteomes" id="UP000182998"/>
    </source>
</evidence>
<feature type="region of interest" description="Disordered" evidence="1">
    <location>
        <begin position="593"/>
        <end position="678"/>
    </location>
</feature>
<evidence type="ECO:0000256" key="1">
    <source>
        <dbReference type="SAM" id="MobiDB-lite"/>
    </source>
</evidence>
<reference evidence="2" key="2">
    <citation type="submission" date="2014-09" db="EMBL/GenBank/DDBJ databases">
        <authorList>
            <person name="GOMEZ-VALERO Laura"/>
        </authorList>
    </citation>
    <scope>NUCLEOTIDE SEQUENCE</scope>
    <source>
        <strain evidence="2">ATCC33218</strain>
    </source>
</reference>
<name>A0A098GFL5_LEGMI</name>
<dbReference type="KEGG" id="tmc:LMI_1480"/>
<reference evidence="3 5" key="3">
    <citation type="submission" date="2016-10" db="EMBL/GenBank/DDBJ databases">
        <authorList>
            <person name="Varghese N."/>
            <person name="Submissions S."/>
        </authorList>
    </citation>
    <scope>NUCLEOTIDE SEQUENCE [LARGE SCALE GENOMIC DNA]</scope>
    <source>
        <strain evidence="3 5">ATCC 33218</strain>
    </source>
</reference>
<dbReference type="RefSeq" id="WP_045099137.1">
    <property type="nucleotide sequence ID" value="NZ_CP020614.1"/>
</dbReference>
<evidence type="ECO:0000313" key="4">
    <source>
        <dbReference type="Proteomes" id="UP000032414"/>
    </source>
</evidence>